<proteinExistence type="inferred from homology"/>
<dbReference type="InterPro" id="IPR052471">
    <property type="entry name" value="PBI_I9"/>
</dbReference>
<evidence type="ECO:0008006" key="5">
    <source>
        <dbReference type="Google" id="ProtNLM"/>
    </source>
</evidence>
<organism evidence="3 4">
    <name type="scientific">Amniculicola lignicola CBS 123094</name>
    <dbReference type="NCBI Taxonomy" id="1392246"/>
    <lineage>
        <taxon>Eukaryota</taxon>
        <taxon>Fungi</taxon>
        <taxon>Dikarya</taxon>
        <taxon>Ascomycota</taxon>
        <taxon>Pezizomycotina</taxon>
        <taxon>Dothideomycetes</taxon>
        <taxon>Pleosporomycetidae</taxon>
        <taxon>Pleosporales</taxon>
        <taxon>Amniculicolaceae</taxon>
        <taxon>Amniculicola</taxon>
    </lineage>
</organism>
<accession>A0A6A5WQP6</accession>
<evidence type="ECO:0000256" key="2">
    <source>
        <dbReference type="SAM" id="SignalP"/>
    </source>
</evidence>
<dbReference type="GO" id="GO:0042144">
    <property type="term" value="P:vacuole fusion, non-autophagic"/>
    <property type="evidence" value="ECO:0007669"/>
    <property type="project" value="TreeGrafter"/>
</dbReference>
<protein>
    <recommendedName>
        <fullName evidence="5">Inhibitor I9 domain-containing protein</fullName>
    </recommendedName>
</protein>
<feature type="signal peptide" evidence="2">
    <location>
        <begin position="1"/>
        <end position="19"/>
    </location>
</feature>
<sequence>MRFAILSTLLAVFVTYAMAVAPLKSVIISYPNDTPQSVVDQAMESIKAAGGEITHIYNIIKGFACMAPATILESVQTMNTEHQVTIEEDQVVRTQEQGMGMGF</sequence>
<dbReference type="GO" id="GO:0004866">
    <property type="term" value="F:endopeptidase inhibitor activity"/>
    <property type="evidence" value="ECO:0007669"/>
    <property type="project" value="TreeGrafter"/>
</dbReference>
<name>A0A6A5WQP6_9PLEO</name>
<evidence type="ECO:0000313" key="3">
    <source>
        <dbReference type="EMBL" id="KAF2002511.1"/>
    </source>
</evidence>
<evidence type="ECO:0000256" key="1">
    <source>
        <dbReference type="ARBA" id="ARBA00038069"/>
    </source>
</evidence>
<dbReference type="Gene3D" id="3.30.70.80">
    <property type="entry name" value="Peptidase S8 propeptide/proteinase inhibitor I9"/>
    <property type="match status" value="1"/>
</dbReference>
<evidence type="ECO:0000313" key="4">
    <source>
        <dbReference type="Proteomes" id="UP000799779"/>
    </source>
</evidence>
<dbReference type="Proteomes" id="UP000799779">
    <property type="component" value="Unassembled WGS sequence"/>
</dbReference>
<comment type="similarity">
    <text evidence="1">Belongs to the protease inhibitor I9 family.</text>
</comment>
<reference evidence="3" key="1">
    <citation type="journal article" date="2020" name="Stud. Mycol.">
        <title>101 Dothideomycetes genomes: a test case for predicting lifestyles and emergence of pathogens.</title>
        <authorList>
            <person name="Haridas S."/>
            <person name="Albert R."/>
            <person name="Binder M."/>
            <person name="Bloem J."/>
            <person name="Labutti K."/>
            <person name="Salamov A."/>
            <person name="Andreopoulos B."/>
            <person name="Baker S."/>
            <person name="Barry K."/>
            <person name="Bills G."/>
            <person name="Bluhm B."/>
            <person name="Cannon C."/>
            <person name="Castanera R."/>
            <person name="Culley D."/>
            <person name="Daum C."/>
            <person name="Ezra D."/>
            <person name="Gonzalez J."/>
            <person name="Henrissat B."/>
            <person name="Kuo A."/>
            <person name="Liang C."/>
            <person name="Lipzen A."/>
            <person name="Lutzoni F."/>
            <person name="Magnuson J."/>
            <person name="Mondo S."/>
            <person name="Nolan M."/>
            <person name="Ohm R."/>
            <person name="Pangilinan J."/>
            <person name="Park H.-J."/>
            <person name="Ramirez L."/>
            <person name="Alfaro M."/>
            <person name="Sun H."/>
            <person name="Tritt A."/>
            <person name="Yoshinaga Y."/>
            <person name="Zwiers L.-H."/>
            <person name="Turgeon B."/>
            <person name="Goodwin S."/>
            <person name="Spatafora J."/>
            <person name="Crous P."/>
            <person name="Grigoriev I."/>
        </authorList>
    </citation>
    <scope>NUCLEOTIDE SEQUENCE</scope>
    <source>
        <strain evidence="3">CBS 123094</strain>
    </source>
</reference>
<keyword evidence="2" id="KW-0732">Signal</keyword>
<dbReference type="OrthoDB" id="3888684at2759"/>
<feature type="chain" id="PRO_5025536333" description="Inhibitor I9 domain-containing protein" evidence="2">
    <location>
        <begin position="20"/>
        <end position="103"/>
    </location>
</feature>
<dbReference type="EMBL" id="ML977577">
    <property type="protein sequence ID" value="KAF2002511.1"/>
    <property type="molecule type" value="Genomic_DNA"/>
</dbReference>
<gene>
    <name evidence="3" type="ORF">P154DRAFT_488535</name>
</gene>
<dbReference type="InterPro" id="IPR037045">
    <property type="entry name" value="S8pro/Inhibitor_I9_sf"/>
</dbReference>
<dbReference type="PANTHER" id="PTHR28288:SF1">
    <property type="entry name" value="INHIBITOR I9 DOMAIN-CONTAINING PROTEIN"/>
    <property type="match status" value="1"/>
</dbReference>
<dbReference type="PANTHER" id="PTHR28288">
    <property type="entry name" value="PROTEASE B INHIBITOR 2"/>
    <property type="match status" value="1"/>
</dbReference>
<dbReference type="FunFam" id="3.30.70.80:FF:000005">
    <property type="entry name" value="Proteinase inhibitor I2B"/>
    <property type="match status" value="1"/>
</dbReference>
<dbReference type="SUPFAM" id="SSF54897">
    <property type="entry name" value="Protease propeptides/inhibitors"/>
    <property type="match status" value="1"/>
</dbReference>
<dbReference type="AlphaFoldDB" id="A0A6A5WQP6"/>
<keyword evidence="4" id="KW-1185">Reference proteome</keyword>